<keyword evidence="2" id="KW-1185">Reference proteome</keyword>
<organism evidence="1 2">
    <name type="scientific">Phaeocystidibacter marisrubri</name>
    <dbReference type="NCBI Taxonomy" id="1577780"/>
    <lineage>
        <taxon>Bacteria</taxon>
        <taxon>Pseudomonadati</taxon>
        <taxon>Bacteroidota</taxon>
        <taxon>Flavobacteriia</taxon>
        <taxon>Flavobacteriales</taxon>
        <taxon>Phaeocystidibacteraceae</taxon>
        <taxon>Phaeocystidibacter</taxon>
    </lineage>
</organism>
<dbReference type="Proteomes" id="UP000484164">
    <property type="component" value="Unassembled WGS sequence"/>
</dbReference>
<reference evidence="1 2" key="1">
    <citation type="submission" date="2019-10" db="EMBL/GenBank/DDBJ databases">
        <title>Genome sequence of Phaeocystidibacter marisrubri JCM30614 (type strain).</title>
        <authorList>
            <person name="Bowman J.P."/>
        </authorList>
    </citation>
    <scope>NUCLEOTIDE SEQUENCE [LARGE SCALE GENOMIC DNA]</scope>
    <source>
        <strain evidence="1 2">JCM 30614</strain>
    </source>
</reference>
<name>A0A6L3ZG09_9FLAO</name>
<protein>
    <submittedName>
        <fullName evidence="1">Uncharacterized protein</fullName>
    </submittedName>
</protein>
<evidence type="ECO:0000313" key="2">
    <source>
        <dbReference type="Proteomes" id="UP000484164"/>
    </source>
</evidence>
<proteinExistence type="predicted"/>
<dbReference type="EMBL" id="WBVQ01000002">
    <property type="protein sequence ID" value="KAB2816337.1"/>
    <property type="molecule type" value="Genomic_DNA"/>
</dbReference>
<dbReference type="AlphaFoldDB" id="A0A6L3ZG09"/>
<accession>A0A6L3ZG09</accession>
<comment type="caution">
    <text evidence="1">The sequence shown here is derived from an EMBL/GenBank/DDBJ whole genome shotgun (WGS) entry which is preliminary data.</text>
</comment>
<dbReference type="RefSeq" id="WP_151693764.1">
    <property type="nucleotide sequence ID" value="NZ_BMGX01000001.1"/>
</dbReference>
<evidence type="ECO:0000313" key="1">
    <source>
        <dbReference type="EMBL" id="KAB2816337.1"/>
    </source>
</evidence>
<gene>
    <name evidence="1" type="ORF">F8C82_11675</name>
</gene>
<sequence length="197" mass="22205">MITNALFYLRSTIVIGCLSLISCSQDKGPSSILQDFYTPAEIEDIHIILNYSDQMFMRYAGINDPAEAYRNFVTAYSKAQDGKPLFDSLYVDPTSTIHSIAKGSFYQDTYYVSTFINTQGGVLAPKPDSRYISFLMKLAEEDSFYAEYAAIIHSASDFTPSLIWGLPNEMCDFDNPDVRTVWAIQFLAIFSRGQELP</sequence>